<accession>A0A1I2CRW7</accession>
<evidence type="ECO:0000256" key="1">
    <source>
        <dbReference type="ARBA" id="ARBA00022679"/>
    </source>
</evidence>
<feature type="domain" description="N-acetyltransferase" evidence="3">
    <location>
        <begin position="7"/>
        <end position="164"/>
    </location>
</feature>
<dbReference type="PANTHER" id="PTHR43877:SF2">
    <property type="entry name" value="AMINOALKYLPHOSPHONATE N-ACETYLTRANSFERASE-RELATED"/>
    <property type="match status" value="1"/>
</dbReference>
<dbReference type="InterPro" id="IPR050832">
    <property type="entry name" value="Bact_Acetyltransf"/>
</dbReference>
<dbReference type="EMBL" id="FONV01000003">
    <property type="protein sequence ID" value="SFE71097.1"/>
    <property type="molecule type" value="Genomic_DNA"/>
</dbReference>
<evidence type="ECO:0000256" key="2">
    <source>
        <dbReference type="ARBA" id="ARBA00023315"/>
    </source>
</evidence>
<evidence type="ECO:0000313" key="5">
    <source>
        <dbReference type="Proteomes" id="UP000199645"/>
    </source>
</evidence>
<reference evidence="4 5" key="1">
    <citation type="submission" date="2016-10" db="EMBL/GenBank/DDBJ databases">
        <authorList>
            <person name="de Groot N.N."/>
        </authorList>
    </citation>
    <scope>NUCLEOTIDE SEQUENCE [LARGE SCALE GENOMIC DNA]</scope>
    <source>
        <strain evidence="4 5">DSM 43019</strain>
    </source>
</reference>
<dbReference type="InterPro" id="IPR016181">
    <property type="entry name" value="Acyl_CoA_acyltransferase"/>
</dbReference>
<proteinExistence type="predicted"/>
<keyword evidence="2" id="KW-0012">Acyltransferase</keyword>
<evidence type="ECO:0000259" key="3">
    <source>
        <dbReference type="PROSITE" id="PS51186"/>
    </source>
</evidence>
<dbReference type="Gene3D" id="3.40.630.30">
    <property type="match status" value="1"/>
</dbReference>
<dbReference type="InterPro" id="IPR000182">
    <property type="entry name" value="GNAT_dom"/>
</dbReference>
<name>A0A1I2CRW7_9ACTN</name>
<sequence>MENGTLVRLRPATPEDVAALAVIRSAPEVYRRWGGGDDLAADVAESLADPDTEVYVIVYEERVVGAVQWSEEADPGYRHAGIDIYLSPTVHGRGLGADTVRTVARHLIHDLGHHRLVIDPAADNEAAIRCYAKVGFRPVGVMRRYERGPDGSWHDGLLMDLLAEDLT</sequence>
<dbReference type="RefSeq" id="WP_093611547.1">
    <property type="nucleotide sequence ID" value="NZ_BOMT01000006.1"/>
</dbReference>
<protein>
    <submittedName>
        <fullName evidence="4">Aminoglycoside 6'-N-acetyltransferase</fullName>
    </submittedName>
</protein>
<keyword evidence="1 4" id="KW-0808">Transferase</keyword>
<dbReference type="Pfam" id="PF13302">
    <property type="entry name" value="Acetyltransf_3"/>
    <property type="match status" value="1"/>
</dbReference>
<organism evidence="4 5">
    <name type="scientific">Actinoplanes philippinensis</name>
    <dbReference type="NCBI Taxonomy" id="35752"/>
    <lineage>
        <taxon>Bacteria</taxon>
        <taxon>Bacillati</taxon>
        <taxon>Actinomycetota</taxon>
        <taxon>Actinomycetes</taxon>
        <taxon>Micromonosporales</taxon>
        <taxon>Micromonosporaceae</taxon>
        <taxon>Actinoplanes</taxon>
    </lineage>
</organism>
<dbReference type="OrthoDB" id="9814648at2"/>
<dbReference type="GO" id="GO:0016747">
    <property type="term" value="F:acyltransferase activity, transferring groups other than amino-acyl groups"/>
    <property type="evidence" value="ECO:0007669"/>
    <property type="project" value="InterPro"/>
</dbReference>
<dbReference type="PANTHER" id="PTHR43877">
    <property type="entry name" value="AMINOALKYLPHOSPHONATE N-ACETYLTRANSFERASE-RELATED-RELATED"/>
    <property type="match status" value="1"/>
</dbReference>
<dbReference type="Proteomes" id="UP000199645">
    <property type="component" value="Unassembled WGS sequence"/>
</dbReference>
<dbReference type="STRING" id="35752.SAMN05421541_103168"/>
<dbReference type="AlphaFoldDB" id="A0A1I2CRW7"/>
<evidence type="ECO:0000313" key="4">
    <source>
        <dbReference type="EMBL" id="SFE71097.1"/>
    </source>
</evidence>
<keyword evidence="5" id="KW-1185">Reference proteome</keyword>
<dbReference type="SUPFAM" id="SSF55729">
    <property type="entry name" value="Acyl-CoA N-acyltransferases (Nat)"/>
    <property type="match status" value="1"/>
</dbReference>
<gene>
    <name evidence="4" type="ORF">SAMN05421541_103168</name>
</gene>
<dbReference type="PROSITE" id="PS51186">
    <property type="entry name" value="GNAT"/>
    <property type="match status" value="1"/>
</dbReference>